<evidence type="ECO:0000256" key="2">
    <source>
        <dbReference type="ARBA" id="ARBA00022741"/>
    </source>
</evidence>
<dbReference type="InterPro" id="IPR043129">
    <property type="entry name" value="ATPase_NBD"/>
</dbReference>
<dbReference type="GO" id="GO:0140662">
    <property type="term" value="F:ATP-dependent protein folding chaperone"/>
    <property type="evidence" value="ECO:0007669"/>
    <property type="project" value="InterPro"/>
</dbReference>
<reference evidence="4 5" key="1">
    <citation type="submission" date="2016-06" db="EMBL/GenBank/DDBJ databases">
        <title>Comparative genomics of the ectomycorrhizal sister species Rhizopogon vinicolor and Rhizopogon vesiculosus (Basidiomycota: Boletales) reveals a divergence of the mating type B locus.</title>
        <authorList>
            <consortium name="DOE Joint Genome Institute"/>
            <person name="Mujic A.B."/>
            <person name="Kuo A."/>
            <person name="Tritt A."/>
            <person name="Lipzen A."/>
            <person name="Chen C."/>
            <person name="Johnson J."/>
            <person name="Sharma A."/>
            <person name="Barry K."/>
            <person name="Grigoriev I.V."/>
            <person name="Spatafora J.W."/>
        </authorList>
    </citation>
    <scope>NUCLEOTIDE SEQUENCE [LARGE SCALE GENOMIC DNA]</scope>
    <source>
        <strain evidence="4 5">AM-OR11-026</strain>
    </source>
</reference>
<accession>A0A1B7N1Q6</accession>
<dbReference type="GO" id="GO:0005524">
    <property type="term" value="F:ATP binding"/>
    <property type="evidence" value="ECO:0007669"/>
    <property type="project" value="UniProtKB-KW"/>
</dbReference>
<keyword evidence="2" id="KW-0547">Nucleotide-binding</keyword>
<sequence>MPRGRSKPWVQSFVIPACSASDGMIMLRLAIPDSDTEQLISDAAKKPRRYESHNTVFDTKRRISRKFNDAEVQLDIKHFPFKVINKGGKQETTELSGYSINSGVVADSGSITGMNVLRAINKPTAAAIAYGLDKTVSGEHYVLIFDLGGGTLDVSLLTIEEGIFEVKATAVDTHLGGEDFDNHLVNHFVQEFKRKNKKGTFILADSIYESIDFMSVLTCARFEELCGPIEKVFRDSKIDKGNINEIILVGSSTRISRIDG</sequence>
<dbReference type="FunFam" id="3.30.420.40:FF:000028">
    <property type="entry name" value="heat shock 70 kDa protein-like"/>
    <property type="match status" value="1"/>
</dbReference>
<dbReference type="InParanoid" id="A0A1B7N1Q6"/>
<gene>
    <name evidence="4" type="ORF">K503DRAFT_849840</name>
</gene>
<keyword evidence="5" id="KW-1185">Reference proteome</keyword>
<evidence type="ECO:0000256" key="3">
    <source>
        <dbReference type="ARBA" id="ARBA00022840"/>
    </source>
</evidence>
<dbReference type="Proteomes" id="UP000092154">
    <property type="component" value="Unassembled WGS sequence"/>
</dbReference>
<dbReference type="PANTHER" id="PTHR19375">
    <property type="entry name" value="HEAT SHOCK PROTEIN 70KDA"/>
    <property type="match status" value="1"/>
</dbReference>
<dbReference type="InterPro" id="IPR018181">
    <property type="entry name" value="Heat_shock_70_CS"/>
</dbReference>
<dbReference type="Gene3D" id="3.30.420.40">
    <property type="match status" value="3"/>
</dbReference>
<dbReference type="AlphaFoldDB" id="A0A1B7N1Q6"/>
<dbReference type="SUPFAM" id="SSF53067">
    <property type="entry name" value="Actin-like ATPase domain"/>
    <property type="match status" value="2"/>
</dbReference>
<comment type="similarity">
    <text evidence="1">Belongs to the heat shock protein 70 family.</text>
</comment>
<keyword evidence="3" id="KW-0067">ATP-binding</keyword>
<evidence type="ECO:0000313" key="4">
    <source>
        <dbReference type="EMBL" id="OAX38790.1"/>
    </source>
</evidence>
<proteinExistence type="inferred from homology"/>
<protein>
    <submittedName>
        <fullName evidence="4">HSP70-domain-containing protein</fullName>
    </submittedName>
</protein>
<dbReference type="EMBL" id="KV448276">
    <property type="protein sequence ID" value="OAX38790.1"/>
    <property type="molecule type" value="Genomic_DNA"/>
</dbReference>
<evidence type="ECO:0000313" key="5">
    <source>
        <dbReference type="Proteomes" id="UP000092154"/>
    </source>
</evidence>
<dbReference type="Gene3D" id="3.90.640.10">
    <property type="entry name" value="Actin, Chain A, domain 4"/>
    <property type="match status" value="1"/>
</dbReference>
<dbReference type="PROSITE" id="PS00329">
    <property type="entry name" value="HSP70_2"/>
    <property type="match status" value="1"/>
</dbReference>
<dbReference type="STRING" id="1314800.A0A1B7N1Q6"/>
<dbReference type="InterPro" id="IPR013126">
    <property type="entry name" value="Hsp_70_fam"/>
</dbReference>
<dbReference type="Pfam" id="PF00012">
    <property type="entry name" value="HSP70"/>
    <property type="match status" value="3"/>
</dbReference>
<organism evidence="4 5">
    <name type="scientific">Rhizopogon vinicolor AM-OR11-026</name>
    <dbReference type="NCBI Taxonomy" id="1314800"/>
    <lineage>
        <taxon>Eukaryota</taxon>
        <taxon>Fungi</taxon>
        <taxon>Dikarya</taxon>
        <taxon>Basidiomycota</taxon>
        <taxon>Agaricomycotina</taxon>
        <taxon>Agaricomycetes</taxon>
        <taxon>Agaricomycetidae</taxon>
        <taxon>Boletales</taxon>
        <taxon>Suillineae</taxon>
        <taxon>Rhizopogonaceae</taxon>
        <taxon>Rhizopogon</taxon>
    </lineage>
</organism>
<evidence type="ECO:0000256" key="1">
    <source>
        <dbReference type="ARBA" id="ARBA00007381"/>
    </source>
</evidence>
<name>A0A1B7N1Q6_9AGAM</name>
<dbReference type="OrthoDB" id="2401965at2759"/>